<proteinExistence type="predicted"/>
<feature type="transmembrane region" description="Helical" evidence="1">
    <location>
        <begin position="42"/>
        <end position="63"/>
    </location>
</feature>
<dbReference type="Proteomes" id="UP001163156">
    <property type="component" value="Chromosome"/>
</dbReference>
<dbReference type="RefSeq" id="WP_264810903.1">
    <property type="nucleotide sequence ID" value="NZ_CP110226.1"/>
</dbReference>
<feature type="transmembrane region" description="Helical" evidence="1">
    <location>
        <begin position="12"/>
        <end position="30"/>
    </location>
</feature>
<dbReference type="EMBL" id="CP110226">
    <property type="protein sequence ID" value="UZD24186.1"/>
    <property type="molecule type" value="Genomic_DNA"/>
</dbReference>
<keyword evidence="1" id="KW-1133">Transmembrane helix</keyword>
<accession>A0ABY6MK82</accession>
<dbReference type="SUPFAM" id="SSF52200">
    <property type="entry name" value="Toll/Interleukin receptor TIR domain"/>
    <property type="match status" value="1"/>
</dbReference>
<dbReference type="InterPro" id="IPR035897">
    <property type="entry name" value="Toll_tir_struct_dom_sf"/>
</dbReference>
<keyword evidence="3" id="KW-1185">Reference proteome</keyword>
<gene>
    <name evidence="2" type="ORF">OM944_06730</name>
</gene>
<organism evidence="2 3">
    <name type="scientific">Algoriphagus halophytocola</name>
    <dbReference type="NCBI Taxonomy" id="2991499"/>
    <lineage>
        <taxon>Bacteria</taxon>
        <taxon>Pseudomonadati</taxon>
        <taxon>Bacteroidota</taxon>
        <taxon>Cytophagia</taxon>
        <taxon>Cytophagales</taxon>
        <taxon>Cyclobacteriaceae</taxon>
        <taxon>Algoriphagus</taxon>
    </lineage>
</organism>
<keyword evidence="1" id="KW-0472">Membrane</keyword>
<protein>
    <submittedName>
        <fullName evidence="2">Uncharacterized protein</fullName>
    </submittedName>
</protein>
<sequence>MEKTNLFDSPIKILGGSILLVEGILAIVLAKGNLDASHKSWIIIGMLVALFLTIVSAVLMHWIDNRQSLPSVTKDTEYKTYEYDVFIAFPIAAIKSKVERAEINEFANNLETELKKIGYKRIFNASLHFSNNHEHQPPKVAAKTDLEAIEKSRNFLLIYPVKTPTSALIELGFAMGGQKNIIMCSVDIHTLPFLARGFSEAFRNVNYLEYSDNEHLINMLVENNEEYFKK</sequence>
<keyword evidence="1" id="KW-0812">Transmembrane</keyword>
<name>A0ABY6MK82_9BACT</name>
<evidence type="ECO:0000313" key="3">
    <source>
        <dbReference type="Proteomes" id="UP001163156"/>
    </source>
</evidence>
<evidence type="ECO:0000313" key="2">
    <source>
        <dbReference type="EMBL" id="UZD24186.1"/>
    </source>
</evidence>
<evidence type="ECO:0000256" key="1">
    <source>
        <dbReference type="SAM" id="Phobius"/>
    </source>
</evidence>
<reference evidence="2" key="1">
    <citation type="submission" date="2022-10" db="EMBL/GenBank/DDBJ databases">
        <title>Algoriphagus sp. a novel bacteria isolate from halophytes salicornia europaea.</title>
        <authorList>
            <person name="Peng Y."/>
            <person name="Jiang L."/>
            <person name="Lee J."/>
        </authorList>
    </citation>
    <scope>NUCLEOTIDE SEQUENCE</scope>
    <source>
        <strain evidence="2">TR-M5</strain>
    </source>
</reference>
<dbReference type="Gene3D" id="3.40.50.450">
    <property type="match status" value="1"/>
</dbReference>